<evidence type="ECO:0000313" key="3">
    <source>
        <dbReference type="Proteomes" id="UP001176521"/>
    </source>
</evidence>
<protein>
    <submittedName>
        <fullName evidence="2">Uncharacterized protein</fullName>
    </submittedName>
</protein>
<feature type="transmembrane region" description="Helical" evidence="1">
    <location>
        <begin position="51"/>
        <end position="70"/>
    </location>
</feature>
<keyword evidence="1" id="KW-0472">Membrane</keyword>
<keyword evidence="1" id="KW-0812">Transmembrane</keyword>
<organism evidence="2 3">
    <name type="scientific">Tilletia horrida</name>
    <dbReference type="NCBI Taxonomy" id="155126"/>
    <lineage>
        <taxon>Eukaryota</taxon>
        <taxon>Fungi</taxon>
        <taxon>Dikarya</taxon>
        <taxon>Basidiomycota</taxon>
        <taxon>Ustilaginomycotina</taxon>
        <taxon>Exobasidiomycetes</taxon>
        <taxon>Tilletiales</taxon>
        <taxon>Tilletiaceae</taxon>
        <taxon>Tilletia</taxon>
    </lineage>
</organism>
<proteinExistence type="predicted"/>
<name>A0AAN6G5H3_9BASI</name>
<feature type="transmembrane region" description="Helical" evidence="1">
    <location>
        <begin position="107"/>
        <end position="127"/>
    </location>
</feature>
<dbReference type="EMBL" id="JAPDMQ010000580">
    <property type="protein sequence ID" value="KAK0522519.1"/>
    <property type="molecule type" value="Genomic_DNA"/>
</dbReference>
<dbReference type="AlphaFoldDB" id="A0AAN6G5H3"/>
<keyword evidence="1" id="KW-1133">Transmembrane helix</keyword>
<feature type="transmembrane region" description="Helical" evidence="1">
    <location>
        <begin position="245"/>
        <end position="261"/>
    </location>
</feature>
<evidence type="ECO:0000313" key="2">
    <source>
        <dbReference type="EMBL" id="KAK0522519.1"/>
    </source>
</evidence>
<feature type="transmembrane region" description="Helical" evidence="1">
    <location>
        <begin position="267"/>
        <end position="288"/>
    </location>
</feature>
<dbReference type="Proteomes" id="UP001176521">
    <property type="component" value="Unassembled WGS sequence"/>
</dbReference>
<sequence>MAHWKDSIVLKIVNVIAFLVFTTSNAFANLAPGHSIGSQKVTYITPAPWLFTVWPIIHVLLLGSLVYQFFPAGYTPVIEVIGWRLPVLALLTSIYSGFAAAEKAQTINSILAFVTILIIAGLVSHLYRDLRVKHENKNLLDVLFVSLPFSLFHGFVVVLVFVSAFAAFGREKDIHAAASVILEAVVGIATKGGNHHGGVHEPGTVLPEPHHHHGPGIATNVLVFLSLLFLEATSAGYVFSGKGDVAGAAVITFSLLAIFDYQRDAPFIHWSALAFFIISLIALVRALIATFTNRGRIALSDEERAPLVA</sequence>
<evidence type="ECO:0000256" key="1">
    <source>
        <dbReference type="SAM" id="Phobius"/>
    </source>
</evidence>
<feature type="transmembrane region" description="Helical" evidence="1">
    <location>
        <begin position="217"/>
        <end position="238"/>
    </location>
</feature>
<feature type="transmembrane region" description="Helical" evidence="1">
    <location>
        <begin position="82"/>
        <end position="101"/>
    </location>
</feature>
<feature type="transmembrane region" description="Helical" evidence="1">
    <location>
        <begin position="139"/>
        <end position="168"/>
    </location>
</feature>
<keyword evidence="3" id="KW-1185">Reference proteome</keyword>
<comment type="caution">
    <text evidence="2">The sequence shown here is derived from an EMBL/GenBank/DDBJ whole genome shotgun (WGS) entry which is preliminary data.</text>
</comment>
<feature type="transmembrane region" description="Helical" evidence="1">
    <location>
        <begin position="12"/>
        <end position="31"/>
    </location>
</feature>
<gene>
    <name evidence="2" type="ORF">OC842_006438</name>
</gene>
<accession>A0AAN6G5H3</accession>
<reference evidence="2" key="1">
    <citation type="journal article" date="2023" name="PhytoFront">
        <title>Draft Genome Resources of Seven Strains of Tilletia horrida, Causal Agent of Kernel Smut of Rice.</title>
        <authorList>
            <person name="Khanal S."/>
            <person name="Antony Babu S."/>
            <person name="Zhou X.G."/>
        </authorList>
    </citation>
    <scope>NUCLEOTIDE SEQUENCE</scope>
    <source>
        <strain evidence="2">TX3</strain>
    </source>
</reference>